<evidence type="ECO:0000313" key="3">
    <source>
        <dbReference type="Proteomes" id="UP000243629"/>
    </source>
</evidence>
<protein>
    <recommendedName>
        <fullName evidence="4">DUF4381 domain-containing protein</fullName>
    </recommendedName>
</protein>
<keyword evidence="1" id="KW-1133">Transmembrane helix</keyword>
<accession>A0A1I4SPT5</accession>
<dbReference type="EMBL" id="FOUI01000011">
    <property type="protein sequence ID" value="SFM66445.1"/>
    <property type="molecule type" value="Genomic_DNA"/>
</dbReference>
<sequence>MSTPLAQSLIHPAAPPAPSWWPPAPGWWLLLGLLLLLALLLPVALLAWRRLQQRRRRAMRILGAINHDLPGAEWITAINTLLKRWLKTRGQNQALLLHGQAWVDYLCSTYPSPRRDLLAPLASGGYAPDCPLDGAQRQRLLFELQRWLRHNHA</sequence>
<dbReference type="RefSeq" id="WP_093476567.1">
    <property type="nucleotide sequence ID" value="NZ_FOUI01000011.1"/>
</dbReference>
<name>A0A1I4SPT5_9GAMM</name>
<keyword evidence="1" id="KW-0812">Transmembrane</keyword>
<dbReference type="OrthoDB" id="7031458at2"/>
<proteinExistence type="predicted"/>
<dbReference type="Pfam" id="PF14316">
    <property type="entry name" value="DUF4381"/>
    <property type="match status" value="1"/>
</dbReference>
<evidence type="ECO:0000256" key="1">
    <source>
        <dbReference type="SAM" id="Phobius"/>
    </source>
</evidence>
<dbReference type="STRING" id="1720063.SAMN05216217_1114"/>
<evidence type="ECO:0008006" key="4">
    <source>
        <dbReference type="Google" id="ProtNLM"/>
    </source>
</evidence>
<organism evidence="2 3">
    <name type="scientific">Halopseudomonas yangmingensis</name>
    <dbReference type="NCBI Taxonomy" id="1720063"/>
    <lineage>
        <taxon>Bacteria</taxon>
        <taxon>Pseudomonadati</taxon>
        <taxon>Pseudomonadota</taxon>
        <taxon>Gammaproteobacteria</taxon>
        <taxon>Pseudomonadales</taxon>
        <taxon>Pseudomonadaceae</taxon>
        <taxon>Halopseudomonas</taxon>
    </lineage>
</organism>
<dbReference type="InterPro" id="IPR025489">
    <property type="entry name" value="DUF4381"/>
</dbReference>
<dbReference type="AlphaFoldDB" id="A0A1I4SPT5"/>
<keyword evidence="1" id="KW-0472">Membrane</keyword>
<reference evidence="3" key="1">
    <citation type="submission" date="2016-10" db="EMBL/GenBank/DDBJ databases">
        <authorList>
            <person name="Varghese N."/>
            <person name="Submissions S."/>
        </authorList>
    </citation>
    <scope>NUCLEOTIDE SEQUENCE [LARGE SCALE GENOMIC DNA]</scope>
    <source>
        <strain evidence="3">DSM 24213</strain>
    </source>
</reference>
<evidence type="ECO:0000313" key="2">
    <source>
        <dbReference type="EMBL" id="SFM66445.1"/>
    </source>
</evidence>
<keyword evidence="3" id="KW-1185">Reference proteome</keyword>
<gene>
    <name evidence="2" type="ORF">SAMN05216217_1114</name>
</gene>
<feature type="transmembrane region" description="Helical" evidence="1">
    <location>
        <begin position="27"/>
        <end position="48"/>
    </location>
</feature>
<dbReference type="Proteomes" id="UP000243629">
    <property type="component" value="Unassembled WGS sequence"/>
</dbReference>